<evidence type="ECO:0000256" key="1">
    <source>
        <dbReference type="SAM" id="MobiDB-lite"/>
    </source>
</evidence>
<keyword evidence="2" id="KW-0812">Transmembrane</keyword>
<evidence type="ECO:0000313" key="3">
    <source>
        <dbReference type="EMBL" id="PYI02120.1"/>
    </source>
</evidence>
<gene>
    <name evidence="3" type="ORF">BO78DRAFT_226993</name>
</gene>
<feature type="region of interest" description="Disordered" evidence="1">
    <location>
        <begin position="1"/>
        <end position="20"/>
    </location>
</feature>
<keyword evidence="4" id="KW-1185">Reference proteome</keyword>
<keyword evidence="2" id="KW-1133">Transmembrane helix</keyword>
<keyword evidence="2" id="KW-0472">Membrane</keyword>
<evidence type="ECO:0000256" key="2">
    <source>
        <dbReference type="SAM" id="Phobius"/>
    </source>
</evidence>
<name>A0A319DY07_ASPSB</name>
<dbReference type="EMBL" id="KZ826400">
    <property type="protein sequence ID" value="PYI02120.1"/>
    <property type="molecule type" value="Genomic_DNA"/>
</dbReference>
<dbReference type="AlphaFoldDB" id="A0A319DY07"/>
<dbReference type="Proteomes" id="UP000248423">
    <property type="component" value="Unassembled WGS sequence"/>
</dbReference>
<accession>A0A319DY07</accession>
<protein>
    <submittedName>
        <fullName evidence="3">Uncharacterized protein</fullName>
    </submittedName>
</protein>
<evidence type="ECO:0000313" key="4">
    <source>
        <dbReference type="Proteomes" id="UP000248423"/>
    </source>
</evidence>
<dbReference type="VEuPathDB" id="FungiDB:BO78DRAFT_226993"/>
<feature type="transmembrane region" description="Helical" evidence="2">
    <location>
        <begin position="54"/>
        <end position="74"/>
    </location>
</feature>
<proteinExistence type="predicted"/>
<reference evidence="3 4" key="1">
    <citation type="submission" date="2018-02" db="EMBL/GenBank/DDBJ databases">
        <title>The genomes of Aspergillus section Nigri reveals drivers in fungal speciation.</title>
        <authorList>
            <consortium name="DOE Joint Genome Institute"/>
            <person name="Vesth T.C."/>
            <person name="Nybo J."/>
            <person name="Theobald S."/>
            <person name="Brandl J."/>
            <person name="Frisvad J.C."/>
            <person name="Nielsen K.F."/>
            <person name="Lyhne E.K."/>
            <person name="Kogle M.E."/>
            <person name="Kuo A."/>
            <person name="Riley R."/>
            <person name="Clum A."/>
            <person name="Nolan M."/>
            <person name="Lipzen A."/>
            <person name="Salamov A."/>
            <person name="Henrissat B."/>
            <person name="Wiebenga A."/>
            <person name="De vries R.P."/>
            <person name="Grigoriev I.V."/>
            <person name="Mortensen U.H."/>
            <person name="Andersen M.R."/>
            <person name="Baker S.E."/>
        </authorList>
    </citation>
    <scope>NUCLEOTIDE SEQUENCE [LARGE SCALE GENOMIC DNA]</scope>
    <source>
        <strain evidence="3 4">CBS 121057</strain>
    </source>
</reference>
<organism evidence="3 4">
    <name type="scientific">Aspergillus sclerotiicarbonarius (strain CBS 121057 / IBT 28362)</name>
    <dbReference type="NCBI Taxonomy" id="1448318"/>
    <lineage>
        <taxon>Eukaryota</taxon>
        <taxon>Fungi</taxon>
        <taxon>Dikarya</taxon>
        <taxon>Ascomycota</taxon>
        <taxon>Pezizomycotina</taxon>
        <taxon>Eurotiomycetes</taxon>
        <taxon>Eurotiomycetidae</taxon>
        <taxon>Eurotiales</taxon>
        <taxon>Aspergillaceae</taxon>
        <taxon>Aspergillus</taxon>
        <taxon>Aspergillus subgen. Circumdati</taxon>
    </lineage>
</organism>
<sequence>MGLVTHRRPPFDGPAPGSLRGHPAPVTSGRYLCFEFCRIDCLDAGLGPFPMSMWVIWMVYCSVISNALAGCCIVSPPCTRGKYTYTRIHPIHIYEWRKQNGLGWL</sequence>